<evidence type="ECO:0000256" key="1">
    <source>
        <dbReference type="SAM" id="Phobius"/>
    </source>
</evidence>
<dbReference type="Proteomes" id="UP000192756">
    <property type="component" value="Unassembled WGS sequence"/>
</dbReference>
<name>A0A1W2D8Z9_9SPHI</name>
<sequence length="174" mass="20144">MSTKAKKIFLALTIIVPFLAYCIIYYVPMFRNAPFKLKEFESIEFKWGLGNNLENSYNSATGDYQYVNAQDSLIKTNVKLRKDDILYLHSKASELGFWNFPDLIANAGTNLDSSKVLRYVMVFNYKTKSKKVIYLTDYTEIQKLKGLAEQMKTLLMQSINDAEERYGKKEALKN</sequence>
<feature type="transmembrane region" description="Helical" evidence="1">
    <location>
        <begin position="7"/>
        <end position="27"/>
    </location>
</feature>
<reference evidence="3" key="1">
    <citation type="submission" date="2017-04" db="EMBL/GenBank/DDBJ databases">
        <authorList>
            <person name="Varghese N."/>
            <person name="Submissions S."/>
        </authorList>
    </citation>
    <scope>NUCLEOTIDE SEQUENCE [LARGE SCALE GENOMIC DNA]</scope>
    <source>
        <strain evidence="3">DSM 12126</strain>
    </source>
</reference>
<dbReference type="STRING" id="151894.SAMN04488524_3473"/>
<dbReference type="AlphaFoldDB" id="A0A1W2D8Z9"/>
<evidence type="ECO:0000313" key="2">
    <source>
        <dbReference type="EMBL" id="SMC93724.1"/>
    </source>
</evidence>
<dbReference type="OrthoDB" id="795346at2"/>
<keyword evidence="1" id="KW-0812">Transmembrane</keyword>
<keyword evidence="1" id="KW-1133">Transmembrane helix</keyword>
<keyword evidence="1" id="KW-0472">Membrane</keyword>
<dbReference type="EMBL" id="FWXT01000003">
    <property type="protein sequence ID" value="SMC93724.1"/>
    <property type="molecule type" value="Genomic_DNA"/>
</dbReference>
<proteinExistence type="predicted"/>
<dbReference type="RefSeq" id="WP_084240280.1">
    <property type="nucleotide sequence ID" value="NZ_FWXT01000003.1"/>
</dbReference>
<evidence type="ECO:0000313" key="3">
    <source>
        <dbReference type="Proteomes" id="UP000192756"/>
    </source>
</evidence>
<protein>
    <submittedName>
        <fullName evidence="2">Uncharacterized protein</fullName>
    </submittedName>
</protein>
<organism evidence="2 3">
    <name type="scientific">Pedobacter africanus</name>
    <dbReference type="NCBI Taxonomy" id="151894"/>
    <lineage>
        <taxon>Bacteria</taxon>
        <taxon>Pseudomonadati</taxon>
        <taxon>Bacteroidota</taxon>
        <taxon>Sphingobacteriia</taxon>
        <taxon>Sphingobacteriales</taxon>
        <taxon>Sphingobacteriaceae</taxon>
        <taxon>Pedobacter</taxon>
    </lineage>
</organism>
<accession>A0A1W2D8Z9</accession>
<keyword evidence="3" id="KW-1185">Reference proteome</keyword>
<gene>
    <name evidence="2" type="ORF">SAMN04488524_3473</name>
</gene>